<dbReference type="InterPro" id="IPR050705">
    <property type="entry name" value="Cytochrome_P450_3A"/>
</dbReference>
<dbReference type="PANTHER" id="PTHR24302">
    <property type="entry name" value="CYTOCHROME P450 FAMILY 3"/>
    <property type="match status" value="1"/>
</dbReference>
<comment type="cofactor">
    <cofactor evidence="7">
        <name>heme</name>
        <dbReference type="ChEBI" id="CHEBI:30413"/>
    </cofactor>
</comment>
<evidence type="ECO:0000256" key="1">
    <source>
        <dbReference type="ARBA" id="ARBA00010617"/>
    </source>
</evidence>
<organism evidence="10 11">
    <name type="scientific">Acrasis kona</name>
    <dbReference type="NCBI Taxonomy" id="1008807"/>
    <lineage>
        <taxon>Eukaryota</taxon>
        <taxon>Discoba</taxon>
        <taxon>Heterolobosea</taxon>
        <taxon>Tetramitia</taxon>
        <taxon>Eutetramitia</taxon>
        <taxon>Acrasidae</taxon>
        <taxon>Acrasis</taxon>
    </lineage>
</organism>
<evidence type="ECO:0000313" key="10">
    <source>
        <dbReference type="EMBL" id="KAL0480616.1"/>
    </source>
</evidence>
<evidence type="ECO:0000256" key="8">
    <source>
        <dbReference type="RuleBase" id="RU000461"/>
    </source>
</evidence>
<dbReference type="PROSITE" id="PS00086">
    <property type="entry name" value="CYTOCHROME_P450"/>
    <property type="match status" value="1"/>
</dbReference>
<protein>
    <submittedName>
        <fullName evidence="10">Cytochrome P450</fullName>
    </submittedName>
</protein>
<keyword evidence="4 8" id="KW-0560">Oxidoreductase</keyword>
<evidence type="ECO:0000256" key="9">
    <source>
        <dbReference type="SAM" id="SignalP"/>
    </source>
</evidence>
<evidence type="ECO:0000313" key="11">
    <source>
        <dbReference type="Proteomes" id="UP001431209"/>
    </source>
</evidence>
<evidence type="ECO:0000256" key="7">
    <source>
        <dbReference type="PIRSR" id="PIRSR602401-1"/>
    </source>
</evidence>
<accession>A0AAW2YUI4</accession>
<dbReference type="PANTHER" id="PTHR24302:SF15">
    <property type="entry name" value="FATTY-ACID PEROXYGENASE"/>
    <property type="match status" value="1"/>
</dbReference>
<comment type="function">
    <text evidence="6">Cytochromes P450 are a group of heme-thiolate monooxygenases. They oxidize a variety of structurally unrelated compounds, including steroids, fatty acids, and xenobiotics.</text>
</comment>
<dbReference type="GO" id="GO:0008395">
    <property type="term" value="F:steroid hydroxylase activity"/>
    <property type="evidence" value="ECO:0007669"/>
    <property type="project" value="TreeGrafter"/>
</dbReference>
<evidence type="ECO:0000256" key="6">
    <source>
        <dbReference type="ARBA" id="ARBA00043906"/>
    </source>
</evidence>
<keyword evidence="8" id="KW-0503">Monooxygenase</keyword>
<dbReference type="Gene3D" id="1.10.630.10">
    <property type="entry name" value="Cytochrome P450"/>
    <property type="match status" value="1"/>
</dbReference>
<keyword evidence="11" id="KW-1185">Reference proteome</keyword>
<feature type="binding site" description="axial binding residue" evidence="7">
    <location>
        <position position="430"/>
    </location>
    <ligand>
        <name>heme</name>
        <dbReference type="ChEBI" id="CHEBI:30413"/>
    </ligand>
    <ligandPart>
        <name>Fe</name>
        <dbReference type="ChEBI" id="CHEBI:18248"/>
    </ligandPart>
</feature>
<sequence>MIVLIAAILLAIPLLAYVFQEMTMRHFKRPDGTRMPTAGLFAFFKGLFIKLNNLDTGNYRKYGKYGVFHNFLGPVSNLEVGGPEELKKLLMNPTKFRGLSPSSTTVFNEILQNALGITQDHDRWTAHRKLLNSSFTNTEKFLPCFERHIDHCFDAWEAKMKKGQNKFQVAEETGKIALDVLGEAVFGQDLKSVEGGNSELRYSYEKVMVYLFEPTDFIFPWLKSLPTKHNAILKESVANYLKGMKNIIKEAREKGPSNPPTMLDSLLENMDEDTMNDGFTEREIISNVSGFFVAGHETTASALALGLFSLCKYPEVRQKLIEEIDEVVGDKPLTMEVLSELKYTQMFINETQRRYSIIGTFPRFAVEDAELGGFHIPKGTMITANFTATHHDEKTWGDPFNFRPERFSKEESKNRHRFSFLPFSGGPHICLGMQFSLYEQRMFYAKLLRRFNVSMNQTDKIEYNNFGSLAKHIQMEITPRVK</sequence>
<dbReference type="Proteomes" id="UP001431209">
    <property type="component" value="Unassembled WGS sequence"/>
</dbReference>
<keyword evidence="5 7" id="KW-0408">Iron</keyword>
<feature type="signal peptide" evidence="9">
    <location>
        <begin position="1"/>
        <end position="16"/>
    </location>
</feature>
<evidence type="ECO:0000256" key="2">
    <source>
        <dbReference type="ARBA" id="ARBA00022617"/>
    </source>
</evidence>
<dbReference type="GO" id="GO:0016705">
    <property type="term" value="F:oxidoreductase activity, acting on paired donors, with incorporation or reduction of molecular oxygen"/>
    <property type="evidence" value="ECO:0007669"/>
    <property type="project" value="InterPro"/>
</dbReference>
<dbReference type="GO" id="GO:0020037">
    <property type="term" value="F:heme binding"/>
    <property type="evidence" value="ECO:0007669"/>
    <property type="project" value="InterPro"/>
</dbReference>
<dbReference type="AlphaFoldDB" id="A0AAW2YUI4"/>
<feature type="chain" id="PRO_5043744340" evidence="9">
    <location>
        <begin position="17"/>
        <end position="482"/>
    </location>
</feature>
<dbReference type="CDD" id="cd00302">
    <property type="entry name" value="cytochrome_P450"/>
    <property type="match status" value="1"/>
</dbReference>
<dbReference type="GO" id="GO:0005506">
    <property type="term" value="F:iron ion binding"/>
    <property type="evidence" value="ECO:0007669"/>
    <property type="project" value="InterPro"/>
</dbReference>
<dbReference type="InterPro" id="IPR001128">
    <property type="entry name" value="Cyt_P450"/>
</dbReference>
<keyword evidence="3 7" id="KW-0479">Metal-binding</keyword>
<keyword evidence="9" id="KW-0732">Signal</keyword>
<dbReference type="EMBL" id="JAOPGA020000676">
    <property type="protein sequence ID" value="KAL0480616.1"/>
    <property type="molecule type" value="Genomic_DNA"/>
</dbReference>
<comment type="similarity">
    <text evidence="1 8">Belongs to the cytochrome P450 family.</text>
</comment>
<evidence type="ECO:0000256" key="3">
    <source>
        <dbReference type="ARBA" id="ARBA00022723"/>
    </source>
</evidence>
<dbReference type="SUPFAM" id="SSF48264">
    <property type="entry name" value="Cytochrome P450"/>
    <property type="match status" value="1"/>
</dbReference>
<comment type="caution">
    <text evidence="10">The sequence shown here is derived from an EMBL/GenBank/DDBJ whole genome shotgun (WGS) entry which is preliminary data.</text>
</comment>
<gene>
    <name evidence="10" type="ORF">AKO1_006800</name>
</gene>
<dbReference type="PRINTS" id="PR00463">
    <property type="entry name" value="EP450I"/>
</dbReference>
<evidence type="ECO:0000256" key="4">
    <source>
        <dbReference type="ARBA" id="ARBA00023002"/>
    </source>
</evidence>
<dbReference type="InterPro" id="IPR002401">
    <property type="entry name" value="Cyt_P450_E_grp-I"/>
</dbReference>
<dbReference type="InterPro" id="IPR017972">
    <property type="entry name" value="Cyt_P450_CS"/>
</dbReference>
<evidence type="ECO:0000256" key="5">
    <source>
        <dbReference type="ARBA" id="ARBA00023004"/>
    </source>
</evidence>
<dbReference type="PRINTS" id="PR00385">
    <property type="entry name" value="P450"/>
</dbReference>
<name>A0AAW2YUI4_9EUKA</name>
<reference evidence="10 11" key="1">
    <citation type="submission" date="2024-03" db="EMBL/GenBank/DDBJ databases">
        <title>The Acrasis kona genome and developmental transcriptomes reveal deep origins of eukaryotic multicellular pathways.</title>
        <authorList>
            <person name="Sheikh S."/>
            <person name="Fu C.-J."/>
            <person name="Brown M.W."/>
            <person name="Baldauf S.L."/>
        </authorList>
    </citation>
    <scope>NUCLEOTIDE SEQUENCE [LARGE SCALE GENOMIC DNA]</scope>
    <source>
        <strain evidence="10 11">ATCC MYA-3509</strain>
    </source>
</reference>
<proteinExistence type="inferred from homology"/>
<dbReference type="InterPro" id="IPR036396">
    <property type="entry name" value="Cyt_P450_sf"/>
</dbReference>
<keyword evidence="2 7" id="KW-0349">Heme</keyword>
<dbReference type="Pfam" id="PF00067">
    <property type="entry name" value="p450"/>
    <property type="match status" value="1"/>
</dbReference>